<dbReference type="GO" id="GO:0005737">
    <property type="term" value="C:cytoplasm"/>
    <property type="evidence" value="ECO:0007669"/>
    <property type="project" value="TreeGrafter"/>
</dbReference>
<dbReference type="Pfam" id="PF01088">
    <property type="entry name" value="Peptidase_C12"/>
    <property type="match status" value="1"/>
</dbReference>
<name>A0AA39JU28_ARMTA</name>
<comment type="catalytic activity">
    <reaction evidence="1 8">
        <text>Thiol-dependent hydrolysis of ester, thioester, amide, peptide and isopeptide bonds formed by the C-terminal Gly of ubiquitin (a 76-residue protein attached to proteins as an intracellular targeting signal).</text>
        <dbReference type="EC" id="3.4.19.12"/>
    </reaction>
</comment>
<dbReference type="Pfam" id="PF18031">
    <property type="entry name" value="UCH_C"/>
    <property type="match status" value="1"/>
</dbReference>
<keyword evidence="7 8" id="KW-0788">Thiol protease</keyword>
<evidence type="ECO:0000256" key="9">
    <source>
        <dbReference type="SAM" id="MobiDB-lite"/>
    </source>
</evidence>
<dbReference type="InterPro" id="IPR001578">
    <property type="entry name" value="Peptidase_C12_UCH"/>
</dbReference>
<accession>A0AA39JU28</accession>
<proteinExistence type="inferred from homology"/>
<evidence type="ECO:0000256" key="3">
    <source>
        <dbReference type="ARBA" id="ARBA00012759"/>
    </source>
</evidence>
<dbReference type="InterPro" id="IPR038765">
    <property type="entry name" value="Papain-like_cys_pep_sf"/>
</dbReference>
<dbReference type="PROSITE" id="PS52048">
    <property type="entry name" value="UCH_DOMAIN"/>
    <property type="match status" value="1"/>
</dbReference>
<feature type="compositionally biased region" description="Basic residues" evidence="9">
    <location>
        <begin position="202"/>
        <end position="211"/>
    </location>
</feature>
<evidence type="ECO:0000259" key="10">
    <source>
        <dbReference type="PROSITE" id="PS52048"/>
    </source>
</evidence>
<dbReference type="Proteomes" id="UP001175211">
    <property type="component" value="Unassembled WGS sequence"/>
</dbReference>
<feature type="active site" description="Proton donor" evidence="8">
    <location>
        <position position="223"/>
    </location>
</feature>
<dbReference type="GO" id="GO:0016579">
    <property type="term" value="P:protein deubiquitination"/>
    <property type="evidence" value="ECO:0007669"/>
    <property type="project" value="TreeGrafter"/>
</dbReference>
<dbReference type="GO" id="GO:0004843">
    <property type="term" value="F:cysteine-type deubiquitinase activity"/>
    <property type="evidence" value="ECO:0007669"/>
    <property type="project" value="UniProtKB-UniRule"/>
</dbReference>
<evidence type="ECO:0000256" key="6">
    <source>
        <dbReference type="ARBA" id="ARBA00022801"/>
    </source>
</evidence>
<evidence type="ECO:0000313" key="11">
    <source>
        <dbReference type="EMBL" id="KAK0447444.1"/>
    </source>
</evidence>
<sequence>MASTSNVRLDSVTSEAAINNDFDNQNESIDLVGGPFAVIESDPGVFTSLTRKLGVKHLEIVEVYDIEPWAVDHLHPYGLVFCFRWRKDTHRPADFKDPAAEHVWFANQLSDDACASQALLNILFNCASVDIGTELREFKEHTKEMSPEMKGLAISNSSLIRNAHNSLARPADLRGANNALTTIILDAEKEKKKRGSNPPPNKRAKTKKPPAKKAEEGDEETYHFIGYVPAYGKVWELDGLKSGPLEVGDVAAKTEWMDVVRPALRTKMRKYGGAGEDGGNNIQFSLLAIVDDACEKASDEWEYWKSERRQLERRLEEGWQKAVDSALLSAAANVFDGGSGQKFASDFASRRNDRDRDILIMDQDALRNAWEKCVTNAMRAKVAVEEEMVKARKDHTEHVKRTHDYEPFFVEFLNRLKDEGLLPGLLAKK</sequence>
<dbReference type="Gene3D" id="1.20.58.860">
    <property type="match status" value="1"/>
</dbReference>
<evidence type="ECO:0000256" key="2">
    <source>
        <dbReference type="ARBA" id="ARBA00009326"/>
    </source>
</evidence>
<comment type="similarity">
    <text evidence="2 8">Belongs to the peptidase C12 family.</text>
</comment>
<evidence type="ECO:0000256" key="1">
    <source>
        <dbReference type="ARBA" id="ARBA00000707"/>
    </source>
</evidence>
<evidence type="ECO:0000256" key="8">
    <source>
        <dbReference type="PROSITE-ProRule" id="PRU01393"/>
    </source>
</evidence>
<reference evidence="11" key="1">
    <citation type="submission" date="2023-06" db="EMBL/GenBank/DDBJ databases">
        <authorList>
            <consortium name="Lawrence Berkeley National Laboratory"/>
            <person name="Ahrendt S."/>
            <person name="Sahu N."/>
            <person name="Indic B."/>
            <person name="Wong-Bajracharya J."/>
            <person name="Merenyi Z."/>
            <person name="Ke H.-M."/>
            <person name="Monk M."/>
            <person name="Kocsube S."/>
            <person name="Drula E."/>
            <person name="Lipzen A."/>
            <person name="Balint B."/>
            <person name="Henrissat B."/>
            <person name="Andreopoulos B."/>
            <person name="Martin F.M."/>
            <person name="Harder C.B."/>
            <person name="Rigling D."/>
            <person name="Ford K.L."/>
            <person name="Foster G.D."/>
            <person name="Pangilinan J."/>
            <person name="Papanicolaou A."/>
            <person name="Barry K."/>
            <person name="LaButti K."/>
            <person name="Viragh M."/>
            <person name="Koriabine M."/>
            <person name="Yan M."/>
            <person name="Riley R."/>
            <person name="Champramary S."/>
            <person name="Plett K.L."/>
            <person name="Tsai I.J."/>
            <person name="Slot J."/>
            <person name="Sipos G."/>
            <person name="Plett J."/>
            <person name="Nagy L.G."/>
            <person name="Grigoriev I.V."/>
        </authorList>
    </citation>
    <scope>NUCLEOTIDE SEQUENCE</scope>
    <source>
        <strain evidence="11">CCBAS 213</strain>
    </source>
</reference>
<keyword evidence="5 8" id="KW-0833">Ubl conjugation pathway</keyword>
<comment type="caution">
    <text evidence="11">The sequence shown here is derived from an EMBL/GenBank/DDBJ whole genome shotgun (WGS) entry which is preliminary data.</text>
</comment>
<dbReference type="EC" id="3.4.19.12" evidence="3 8"/>
<evidence type="ECO:0000256" key="5">
    <source>
        <dbReference type="ARBA" id="ARBA00022786"/>
    </source>
</evidence>
<dbReference type="PANTHER" id="PTHR10589:SF16">
    <property type="entry name" value="UBIQUITIN CARBOXYL-TERMINAL HYDROLASE ISOZYME L5"/>
    <property type="match status" value="1"/>
</dbReference>
<keyword evidence="4 8" id="KW-0645">Protease</keyword>
<feature type="site" description="Transition state stabilizer" evidence="8">
    <location>
        <position position="108"/>
    </location>
</feature>
<keyword evidence="12" id="KW-1185">Reference proteome</keyword>
<evidence type="ECO:0000313" key="12">
    <source>
        <dbReference type="Proteomes" id="UP001175211"/>
    </source>
</evidence>
<protein>
    <recommendedName>
        <fullName evidence="3 8">ubiquitinyl hydrolase 1</fullName>
        <ecNumber evidence="3 8">3.4.19.12</ecNumber>
    </recommendedName>
</protein>
<dbReference type="EMBL" id="JAUEPS010000044">
    <property type="protein sequence ID" value="KAK0447444.1"/>
    <property type="molecule type" value="Genomic_DNA"/>
</dbReference>
<dbReference type="AlphaFoldDB" id="A0AA39JU28"/>
<dbReference type="Gene3D" id="3.40.532.10">
    <property type="entry name" value="Peptidase C12, ubiquitin carboxyl-terminal hydrolase"/>
    <property type="match status" value="1"/>
</dbReference>
<feature type="site" description="Important for enzyme activity" evidence="8">
    <location>
        <position position="238"/>
    </location>
</feature>
<dbReference type="SUPFAM" id="SSF54001">
    <property type="entry name" value="Cysteine proteinases"/>
    <property type="match status" value="1"/>
</dbReference>
<dbReference type="RefSeq" id="XP_060326165.1">
    <property type="nucleotide sequence ID" value="XM_060474191.1"/>
</dbReference>
<dbReference type="InterPro" id="IPR041507">
    <property type="entry name" value="UCH_C"/>
</dbReference>
<dbReference type="InterPro" id="IPR036959">
    <property type="entry name" value="Peptidase_C12_UCH_sf"/>
</dbReference>
<feature type="active site" description="Nucleophile" evidence="8">
    <location>
        <position position="114"/>
    </location>
</feature>
<feature type="region of interest" description="Disordered" evidence="9">
    <location>
        <begin position="188"/>
        <end position="218"/>
    </location>
</feature>
<gene>
    <name evidence="11" type="ORF">EV420DRAFT_1568775</name>
</gene>
<feature type="domain" description="UCH catalytic" evidence="10">
    <location>
        <begin position="35"/>
        <end position="291"/>
    </location>
</feature>
<keyword evidence="6 8" id="KW-0378">Hydrolase</keyword>
<evidence type="ECO:0000256" key="7">
    <source>
        <dbReference type="ARBA" id="ARBA00022807"/>
    </source>
</evidence>
<evidence type="ECO:0000256" key="4">
    <source>
        <dbReference type="ARBA" id="ARBA00022670"/>
    </source>
</evidence>
<dbReference type="GO" id="GO:0006511">
    <property type="term" value="P:ubiquitin-dependent protein catabolic process"/>
    <property type="evidence" value="ECO:0007669"/>
    <property type="project" value="UniProtKB-UniRule"/>
</dbReference>
<dbReference type="GeneID" id="85357739"/>
<dbReference type="PANTHER" id="PTHR10589">
    <property type="entry name" value="UBIQUITIN CARBOXYL-TERMINAL HYDROLASE"/>
    <property type="match status" value="1"/>
</dbReference>
<organism evidence="11 12">
    <name type="scientific">Armillaria tabescens</name>
    <name type="common">Ringless honey mushroom</name>
    <name type="synonym">Agaricus tabescens</name>
    <dbReference type="NCBI Taxonomy" id="1929756"/>
    <lineage>
        <taxon>Eukaryota</taxon>
        <taxon>Fungi</taxon>
        <taxon>Dikarya</taxon>
        <taxon>Basidiomycota</taxon>
        <taxon>Agaricomycotina</taxon>
        <taxon>Agaricomycetes</taxon>
        <taxon>Agaricomycetidae</taxon>
        <taxon>Agaricales</taxon>
        <taxon>Marasmiineae</taxon>
        <taxon>Physalacriaceae</taxon>
        <taxon>Desarmillaria</taxon>
    </lineage>
</organism>